<reference evidence="1 2" key="2">
    <citation type="submission" date="2020-04" db="EMBL/GenBank/DDBJ databases">
        <authorList>
            <person name="Fomenkov A."/>
            <person name="Anton B.P."/>
            <person name="Roberts R.J."/>
        </authorList>
    </citation>
    <scope>NUCLEOTIDE SEQUENCE [LARGE SCALE GENOMIC DNA]</scope>
    <source>
        <strain evidence="1 2">NEB122</strain>
    </source>
</reference>
<evidence type="ECO:0000313" key="1">
    <source>
        <dbReference type="EMBL" id="QJD70133.1"/>
    </source>
</evidence>
<organism evidence="1 2">
    <name type="scientific">Xanthomonas campestris pv. badrii</name>
    <dbReference type="NCBI Taxonomy" id="149696"/>
    <lineage>
        <taxon>Bacteria</taxon>
        <taxon>Pseudomonadati</taxon>
        <taxon>Pseudomonadota</taxon>
        <taxon>Gammaproteobacteria</taxon>
        <taxon>Lysobacterales</taxon>
        <taxon>Lysobacteraceae</taxon>
        <taxon>Xanthomonas</taxon>
    </lineage>
</organism>
<proteinExistence type="predicted"/>
<protein>
    <submittedName>
        <fullName evidence="1">Uncharacterized protein</fullName>
    </submittedName>
</protein>
<dbReference type="RefSeq" id="WP_169708235.1">
    <property type="nucleotide sequence ID" value="NZ_CP051651.1"/>
</dbReference>
<name>A0A7Z2VEV4_XANCA</name>
<dbReference type="EMBL" id="CP051651">
    <property type="protein sequence ID" value="QJD70133.1"/>
    <property type="molecule type" value="Genomic_DNA"/>
</dbReference>
<evidence type="ECO:0000313" key="2">
    <source>
        <dbReference type="Proteomes" id="UP000503498"/>
    </source>
</evidence>
<reference evidence="1 2" key="1">
    <citation type="submission" date="2020-04" db="EMBL/GenBank/DDBJ databases">
        <title>Genome-Wide Identification of 5-Methylcytosine Sites in Bacterial Genomes By High-Throughput Sequencing of MspJI Restriction Fragments.</title>
        <authorList>
            <person name="Wu V."/>
        </authorList>
    </citation>
    <scope>NUCLEOTIDE SEQUENCE [LARGE SCALE GENOMIC DNA]</scope>
    <source>
        <strain evidence="1 2">NEB122</strain>
    </source>
</reference>
<accession>A0A7Z2VEV4</accession>
<sequence>MSYDAQEAPAAAARQIAHYFGLIADTLDWNHTAWLALQAKLQAGGKAPEALTLADVAMAIATINADQAEVRQ</sequence>
<dbReference type="Proteomes" id="UP000503498">
    <property type="component" value="Chromosome"/>
</dbReference>
<dbReference type="AlphaFoldDB" id="A0A7Z2VEV4"/>
<gene>
    <name evidence="1" type="ORF">HG421_15950</name>
</gene>